<evidence type="ECO:0000313" key="4">
    <source>
        <dbReference type="Proteomes" id="UP001420932"/>
    </source>
</evidence>
<dbReference type="InterPro" id="IPR049481">
    <property type="entry name" value="SMN_G2-BD"/>
</dbReference>
<feature type="region of interest" description="Disordered" evidence="1">
    <location>
        <begin position="24"/>
        <end position="47"/>
    </location>
</feature>
<protein>
    <recommendedName>
        <fullName evidence="2">Survival Motor Neuron Gemin2-binding domain-containing protein</fullName>
    </recommendedName>
</protein>
<name>A0AAP0ISC9_9MAGN</name>
<dbReference type="EMBL" id="JBBNAF010000008">
    <property type="protein sequence ID" value="KAK9120530.1"/>
    <property type="molecule type" value="Genomic_DNA"/>
</dbReference>
<feature type="region of interest" description="Disordered" evidence="1">
    <location>
        <begin position="95"/>
        <end position="119"/>
    </location>
</feature>
<dbReference type="AlphaFoldDB" id="A0AAP0ISC9"/>
<evidence type="ECO:0000259" key="2">
    <source>
        <dbReference type="Pfam" id="PF20636"/>
    </source>
</evidence>
<feature type="domain" description="Survival Motor Neuron Gemin2-binding" evidence="2">
    <location>
        <begin position="2"/>
        <end position="26"/>
    </location>
</feature>
<dbReference type="InterPro" id="IPR040424">
    <property type="entry name" value="Smn1"/>
</dbReference>
<evidence type="ECO:0000256" key="1">
    <source>
        <dbReference type="SAM" id="MobiDB-lite"/>
    </source>
</evidence>
<dbReference type="Proteomes" id="UP001420932">
    <property type="component" value="Unassembled WGS sequence"/>
</dbReference>
<proteinExistence type="predicted"/>
<dbReference type="PANTHER" id="PTHR39267:SF1">
    <property type="entry name" value="SURVIVAL MOTOR NEURON PROTEIN"/>
    <property type="match status" value="1"/>
</dbReference>
<gene>
    <name evidence="3" type="ORF">Syun_018147</name>
</gene>
<reference evidence="3 4" key="1">
    <citation type="submission" date="2024-01" db="EMBL/GenBank/DDBJ databases">
        <title>Genome assemblies of Stephania.</title>
        <authorList>
            <person name="Yang L."/>
        </authorList>
    </citation>
    <scope>NUCLEOTIDE SEQUENCE [LARGE SCALE GENOMIC DNA]</scope>
    <source>
        <strain evidence="3">YNDBR</strain>
        <tissue evidence="3">Leaf</tissue>
    </source>
</reference>
<feature type="region of interest" description="Disordered" evidence="1">
    <location>
        <begin position="341"/>
        <end position="369"/>
    </location>
</feature>
<sequence>MSNLWDDSVLIKAFNEAVSNYKTMHGNGSSENEKNVTDDAGSVPAVDNEIHKEKRPVEEVDSGSFEFISSTDVEEANNLPSFEGNHQTYLNNSESNMYTENVPNPQEARDVPESSEGVDEYNSQVNQLIKHYNELSLEGIDKYNQLNQLGKQYSELETQRRNLLEQLNQVGYWNPLYRGSDYSSFVQLGVYPSDYSQNDEWSTYPTNTQYAQWGTYPSNRQCAQCGTFASSGEGYQVPKHQTYNPASSHPFPQPNDPAAVYPPAPPLYKPVGTQAYCQVVGPFSAAPGPVKVGCSCCVYCNCKLSKDPNGVPSFKGTGRMSPEDEQVLRTAMIAAEKPLSSMMRKDPGPSNLNEDTVRGKKVLSSSSKGEVAESINSPLDLKVVLDAWYSAGFYTSRYLSEQQSMQKDGTDGSSS</sequence>
<dbReference type="PANTHER" id="PTHR39267">
    <property type="entry name" value="SURVIVAL MOTOR NEURON-LIKE PROTEIN 1"/>
    <property type="match status" value="1"/>
</dbReference>
<evidence type="ECO:0000313" key="3">
    <source>
        <dbReference type="EMBL" id="KAK9120530.1"/>
    </source>
</evidence>
<dbReference type="CDD" id="cd22851">
    <property type="entry name" value="SMN_N"/>
    <property type="match status" value="1"/>
</dbReference>
<organism evidence="3 4">
    <name type="scientific">Stephania yunnanensis</name>
    <dbReference type="NCBI Taxonomy" id="152371"/>
    <lineage>
        <taxon>Eukaryota</taxon>
        <taxon>Viridiplantae</taxon>
        <taxon>Streptophyta</taxon>
        <taxon>Embryophyta</taxon>
        <taxon>Tracheophyta</taxon>
        <taxon>Spermatophyta</taxon>
        <taxon>Magnoliopsida</taxon>
        <taxon>Ranunculales</taxon>
        <taxon>Menispermaceae</taxon>
        <taxon>Menispermoideae</taxon>
        <taxon>Cissampelideae</taxon>
        <taxon>Stephania</taxon>
    </lineage>
</organism>
<dbReference type="Pfam" id="PF20636">
    <property type="entry name" value="SMN_G2-BD"/>
    <property type="match status" value="1"/>
</dbReference>
<feature type="compositionally biased region" description="Polar residues" evidence="1">
    <location>
        <begin position="95"/>
        <end position="104"/>
    </location>
</feature>
<keyword evidence="4" id="KW-1185">Reference proteome</keyword>
<comment type="caution">
    <text evidence="3">The sequence shown here is derived from an EMBL/GenBank/DDBJ whole genome shotgun (WGS) entry which is preliminary data.</text>
</comment>
<accession>A0AAP0ISC9</accession>